<gene>
    <name evidence="2" type="ORF">C2E21_3799</name>
</gene>
<dbReference type="Proteomes" id="UP000239899">
    <property type="component" value="Unassembled WGS sequence"/>
</dbReference>
<dbReference type="OrthoDB" id="40137at2759"/>
<dbReference type="Pfam" id="PF00171">
    <property type="entry name" value="Aldedh"/>
    <property type="match status" value="1"/>
</dbReference>
<dbReference type="InterPro" id="IPR015590">
    <property type="entry name" value="Aldehyde_DH_dom"/>
</dbReference>
<name>A0A2P6TT51_CHLSO</name>
<comment type="caution">
    <text evidence="2">The sequence shown here is derived from an EMBL/GenBank/DDBJ whole genome shotgun (WGS) entry which is preliminary data.</text>
</comment>
<dbReference type="PANTHER" id="PTHR11699">
    <property type="entry name" value="ALDEHYDE DEHYDROGENASE-RELATED"/>
    <property type="match status" value="1"/>
</dbReference>
<dbReference type="InterPro" id="IPR016161">
    <property type="entry name" value="Ald_DH/histidinol_DH"/>
</dbReference>
<dbReference type="SUPFAM" id="SSF53720">
    <property type="entry name" value="ALDH-like"/>
    <property type="match status" value="1"/>
</dbReference>
<dbReference type="STRING" id="3076.A0A2P6TT51"/>
<protein>
    <submittedName>
        <fullName evidence="2">NAD-dependent aldehyde dehydrogenase</fullName>
    </submittedName>
</protein>
<dbReference type="InterPro" id="IPR016162">
    <property type="entry name" value="Ald_DH_N"/>
</dbReference>
<evidence type="ECO:0000313" key="3">
    <source>
        <dbReference type="Proteomes" id="UP000239899"/>
    </source>
</evidence>
<sequence>MLRFLGSAQQPLLGLGEALLARYPGRFALKPVQLPKGFEPIPPTSEAELDAIIARLKAKAPEWAALPPAGRAALLRACLDTTLAATEAAATAATDAKGSYGQGIGEELVVWVPVVTGLREMVEALEAGGAPRHNGTRRRKDGQVVVDAWPSGMEALLWGGFRGELWLQHGKEATQGELYQRKAEGSAGDGGVALVLGAGNQLPVVALDILHKLRVIDDEVVVCKMNPVNEYLGPYVRKAFQPLVDAGYLEVVYGGGPVGKYLCNHPSIASVHLTGSAATYDAIVWQGKPKQGEPPYTKPVGAELGCVTPYVLVPGKWSDADLEYVADSVAAGLTNNAGHNCLKAELLVTDRSWPQRKAFLEALRAKLKSLPNRVAYYPGSDAKHSAFLSRFGDAEQLGPGDTAADGAELASTSGRVEMHATPWLLKTGLTPQQAATQDENWCGVLQEVCLDTGGHPAAFMAAATDFCNDQCWGTLSCAVFAHPTTQRKHRAAFDDLVAGLRYGSVCINVPTLIGFATTKLTWGAFLPGGTPQDIGSGNCAVHNTLLLDHVQKSVLRAPWRFHPVPFWSPSHRNLEAVGRAALRFCANPSMRAMLPLAGQALQG</sequence>
<organism evidence="2 3">
    <name type="scientific">Chlorella sorokiniana</name>
    <name type="common">Freshwater green alga</name>
    <dbReference type="NCBI Taxonomy" id="3076"/>
    <lineage>
        <taxon>Eukaryota</taxon>
        <taxon>Viridiplantae</taxon>
        <taxon>Chlorophyta</taxon>
        <taxon>core chlorophytes</taxon>
        <taxon>Trebouxiophyceae</taxon>
        <taxon>Chlorellales</taxon>
        <taxon>Chlorellaceae</taxon>
        <taxon>Chlorella clade</taxon>
        <taxon>Chlorella</taxon>
    </lineage>
</organism>
<reference evidence="2 3" key="1">
    <citation type="journal article" date="2018" name="Plant J.">
        <title>Genome sequences of Chlorella sorokiniana UTEX 1602 and Micractinium conductrix SAG 241.80: implications to maltose excretion by a green alga.</title>
        <authorList>
            <person name="Arriola M.B."/>
            <person name="Velmurugan N."/>
            <person name="Zhang Y."/>
            <person name="Plunkett M.H."/>
            <person name="Hondzo H."/>
            <person name="Barney B.M."/>
        </authorList>
    </citation>
    <scope>NUCLEOTIDE SEQUENCE [LARGE SCALE GENOMIC DNA]</scope>
    <source>
        <strain evidence="3">UTEX 1602</strain>
    </source>
</reference>
<accession>A0A2P6TT51</accession>
<evidence type="ECO:0000313" key="2">
    <source>
        <dbReference type="EMBL" id="PRW57242.1"/>
    </source>
</evidence>
<dbReference type="InterPro" id="IPR016163">
    <property type="entry name" value="Ald_DH_C"/>
</dbReference>
<dbReference type="Gene3D" id="3.40.309.10">
    <property type="entry name" value="Aldehyde Dehydrogenase, Chain A, domain 2"/>
    <property type="match status" value="1"/>
</dbReference>
<dbReference type="EMBL" id="LHPG02000007">
    <property type="protein sequence ID" value="PRW57242.1"/>
    <property type="molecule type" value="Genomic_DNA"/>
</dbReference>
<dbReference type="AlphaFoldDB" id="A0A2P6TT51"/>
<keyword evidence="3" id="KW-1185">Reference proteome</keyword>
<proteinExistence type="predicted"/>
<dbReference type="Gene3D" id="3.40.605.10">
    <property type="entry name" value="Aldehyde Dehydrogenase, Chain A, domain 1"/>
    <property type="match status" value="1"/>
</dbReference>
<feature type="domain" description="Aldehyde dehydrogenase" evidence="1">
    <location>
        <begin position="221"/>
        <end position="371"/>
    </location>
</feature>
<dbReference type="GO" id="GO:0016620">
    <property type="term" value="F:oxidoreductase activity, acting on the aldehyde or oxo group of donors, NAD or NADP as acceptor"/>
    <property type="evidence" value="ECO:0007669"/>
    <property type="project" value="InterPro"/>
</dbReference>
<evidence type="ECO:0000259" key="1">
    <source>
        <dbReference type="Pfam" id="PF00171"/>
    </source>
</evidence>